<gene>
    <name evidence="6" type="ORF">PSALAMII_LOCUS6838</name>
</gene>
<keyword evidence="1" id="KW-0677">Repeat</keyword>
<feature type="repeat" description="ANK" evidence="3">
    <location>
        <begin position="1132"/>
        <end position="1171"/>
    </location>
</feature>
<dbReference type="Pfam" id="PF12796">
    <property type="entry name" value="Ank_2"/>
    <property type="match status" value="6"/>
</dbReference>
<dbReference type="Proteomes" id="UP001152646">
    <property type="component" value="Unassembled WGS sequence"/>
</dbReference>
<proteinExistence type="predicted"/>
<feature type="repeat" description="ANK" evidence="3">
    <location>
        <begin position="996"/>
        <end position="1028"/>
    </location>
</feature>
<dbReference type="PROSITE" id="PS50088">
    <property type="entry name" value="ANK_REPEAT"/>
    <property type="match status" value="14"/>
</dbReference>
<feature type="repeat" description="ANK" evidence="3">
    <location>
        <begin position="661"/>
        <end position="681"/>
    </location>
</feature>
<feature type="repeat" description="ANK" evidence="3">
    <location>
        <begin position="1065"/>
        <end position="1097"/>
    </location>
</feature>
<feature type="repeat" description="ANK" evidence="3">
    <location>
        <begin position="727"/>
        <end position="755"/>
    </location>
</feature>
<dbReference type="PANTHER" id="PTHR24123:SF33">
    <property type="entry name" value="PROTEIN HOS4"/>
    <property type="match status" value="1"/>
</dbReference>
<dbReference type="SUPFAM" id="SSF48403">
    <property type="entry name" value="Ankyrin repeat"/>
    <property type="match status" value="2"/>
</dbReference>
<protein>
    <recommendedName>
        <fullName evidence="5">Heterokaryon incompatibility domain-containing protein</fullName>
    </recommendedName>
</protein>
<feature type="region of interest" description="Disordered" evidence="4">
    <location>
        <begin position="1440"/>
        <end position="1491"/>
    </location>
</feature>
<evidence type="ECO:0000259" key="5">
    <source>
        <dbReference type="Pfam" id="PF06985"/>
    </source>
</evidence>
<comment type="caution">
    <text evidence="6">The sequence shown here is derived from an EMBL/GenBank/DDBJ whole genome shotgun (WGS) entry which is preliminary data.</text>
</comment>
<sequence length="1491" mass="165184">MTPAQAYTAPTGGSSIAAEMTIDLDRDELLDAFQRAKDLNLCPNRLWAVAGEELPNVFPDCELTPVEGDTVQEHEECTAGFCEYAVRDFTAVEQRHECKNTGVIAEGCTQIRYKFPSALRDRAALEGKPTAWSLSGNTLLEHSRPYMAISHVWADGTGTGAWQAGTVNECLYGFFKNIARHFSCEGIWWDTLCIPREKAARTLAIQKMEKSYEDAQITLVHDCFLRNWEWDVRTACFAIIMSPWFSRGWTALELKKSQKIKVIFKGPSGPVIKDLDEEILAQADEPDGPRKAGSQIIQNLRKEFSALKLDDLLTVLRSRYTSWPKDMSVISALLAGVTAAGSQQETYRKVVRKFGSIAPGHLFHYRVTMSKGLTWCPTSLFDMPPDPGNASLKLSPDGSLVGRWRVLPADQCADLEERCWWGNMHPLIKPEVQGALRRNWKCQLLAECGKVHTTRALLVRETEVPNLYDYIGALSFRQEFSDVESLWVERNVTISGHRLQDEQSSPQNPDVSLVRRLTKPFDARKDFTRDSTSDTHLLHTAIWRREYETFLDLIQRTDLSITDALGKGPLHLAAERGHPRMVQDLAFRVELNSQCFKGQTALHSGAWGGSTTVVATLLQTAIDRTIRDKDGNLALHIAARFGHLEVFKLLLEDDVDIKGHNDLTPMHFATIYGHAEIVRLLNSADLEARDDKFGWTPLHSAVDSGNIEIVKILIQRGADVNAMDHQAWWTPLHIAMINGHTEVTRILFENGASMSCDKCGWMPNFFAEANGHTDVLNLLRTVSSHLSSARNLKWMPLHCRDLNRQPGLSRLLAEDGVDIYVQSITEDWSEMGFAAKYNLNATIQFLLRREDHSNPKDRIRLLHDSSQHGYEVLMRYLLNEGIDVESRSPNDLTPLHLACQGGHETIVRILLDARADPNAQHEASNQRPLHIAALDGHVGIVELLLEAGAEKDATGFGGVTSIHLATVAAREDCVRLLLKADVNLEISGTPMASKGRAQTPLYTAVRLGHDAIAMLLIEAMADIESPIQNFPTMLHLAVALKSVPITKYLLQAGADPNSAKKSRFGGSKPLHIAAVSGNEAIMQLLLDAGADIMGTGKVGKTALHSLCERSFLGEAIPFLLNAGVEINAQDELGRTALHMFCHRSSPSKLGTKEGTLRKLLEAGPDLEIKDKAEKTALHYAVANIDTITDLLIDAGANIEAKGPMNQTPLFMARLGPAESLLSSGADVEAKDTRGQTPIIYASMRGDAGAMFTMVGYGASITAKDKKGKGYESYVDDDDGANPVAWDILRHASPRTRVPRFFRRRRDKSDYSLADALRAVEAPVEPVVDSAVDEDHNSYSIGVDGDPVQSYHDVLQRAKPDYHIDDVADYQSDNPTDYGSGDEARHRPDLDDLEDGPGDVLDYDTDDSYSDVLDYGGDSDDAGRGKRILRFFKLGRSSTKFEDDHFDGLEDDHNDGDDGAGNGDLESEGSYDNTRRQGAEKKNRFSRLFKRG</sequence>
<feature type="compositionally biased region" description="Acidic residues" evidence="4">
    <location>
        <begin position="1448"/>
        <end position="1457"/>
    </location>
</feature>
<dbReference type="Pfam" id="PF00023">
    <property type="entry name" value="Ank"/>
    <property type="match status" value="1"/>
</dbReference>
<feature type="compositionally biased region" description="Basic and acidic residues" evidence="4">
    <location>
        <begin position="1472"/>
        <end position="1482"/>
    </location>
</feature>
<feature type="repeat" description="ANK" evidence="3">
    <location>
        <begin position="957"/>
        <end position="989"/>
    </location>
</feature>
<evidence type="ECO:0000256" key="1">
    <source>
        <dbReference type="ARBA" id="ARBA00022737"/>
    </source>
</evidence>
<dbReference type="PROSITE" id="PS50297">
    <property type="entry name" value="ANK_REP_REGION"/>
    <property type="match status" value="9"/>
</dbReference>
<feature type="repeat" description="ANK" evidence="3">
    <location>
        <begin position="693"/>
        <end position="725"/>
    </location>
</feature>
<dbReference type="OrthoDB" id="20872at2759"/>
<dbReference type="EMBL" id="CAJVPA010000194">
    <property type="protein sequence ID" value="CAG8388902.1"/>
    <property type="molecule type" value="Genomic_DNA"/>
</dbReference>
<feature type="repeat" description="ANK" evidence="3">
    <location>
        <begin position="630"/>
        <end position="662"/>
    </location>
</feature>
<dbReference type="PRINTS" id="PR01415">
    <property type="entry name" value="ANKYRIN"/>
</dbReference>
<feature type="domain" description="Heterokaryon incompatibility" evidence="5">
    <location>
        <begin position="146"/>
        <end position="220"/>
    </location>
</feature>
<evidence type="ECO:0000313" key="6">
    <source>
        <dbReference type="EMBL" id="CAG8388902.1"/>
    </source>
</evidence>
<dbReference type="InterPro" id="IPR036770">
    <property type="entry name" value="Ankyrin_rpt-contain_sf"/>
</dbReference>
<feature type="repeat" description="ANK" evidence="3">
    <location>
        <begin position="1029"/>
        <end position="1061"/>
    </location>
</feature>
<dbReference type="Gene3D" id="1.25.40.20">
    <property type="entry name" value="Ankyrin repeat-containing domain"/>
    <property type="match status" value="5"/>
</dbReference>
<organism evidence="6 7">
    <name type="scientific">Penicillium salamii</name>
    <dbReference type="NCBI Taxonomy" id="1612424"/>
    <lineage>
        <taxon>Eukaryota</taxon>
        <taxon>Fungi</taxon>
        <taxon>Dikarya</taxon>
        <taxon>Ascomycota</taxon>
        <taxon>Pezizomycotina</taxon>
        <taxon>Eurotiomycetes</taxon>
        <taxon>Eurotiomycetidae</taxon>
        <taxon>Eurotiales</taxon>
        <taxon>Aspergillaceae</taxon>
        <taxon>Penicillium</taxon>
    </lineage>
</organism>
<dbReference type="InterPro" id="IPR010730">
    <property type="entry name" value="HET"/>
</dbReference>
<evidence type="ECO:0000256" key="4">
    <source>
        <dbReference type="SAM" id="MobiDB-lite"/>
    </source>
</evidence>
<feature type="repeat" description="ANK" evidence="3">
    <location>
        <begin position="890"/>
        <end position="922"/>
    </location>
</feature>
<feature type="region of interest" description="Disordered" evidence="4">
    <location>
        <begin position="1361"/>
        <end position="1417"/>
    </location>
</feature>
<feature type="repeat" description="ANK" evidence="3">
    <location>
        <begin position="924"/>
        <end position="956"/>
    </location>
</feature>
<evidence type="ECO:0000256" key="3">
    <source>
        <dbReference type="PROSITE-ProRule" id="PRU00023"/>
    </source>
</evidence>
<evidence type="ECO:0000256" key="2">
    <source>
        <dbReference type="ARBA" id="ARBA00023043"/>
    </source>
</evidence>
<dbReference type="PANTHER" id="PTHR24123">
    <property type="entry name" value="ANKYRIN REPEAT-CONTAINING"/>
    <property type="match status" value="1"/>
</dbReference>
<dbReference type="Pfam" id="PF06985">
    <property type="entry name" value="HET"/>
    <property type="match status" value="1"/>
</dbReference>
<name>A0A9W4JEF0_9EURO</name>
<feature type="repeat" description="ANK" evidence="3">
    <location>
        <begin position="1098"/>
        <end position="1131"/>
    </location>
</feature>
<dbReference type="SMART" id="SM00248">
    <property type="entry name" value="ANK"/>
    <property type="match status" value="17"/>
</dbReference>
<accession>A0A9W4JEF0</accession>
<feature type="repeat" description="ANK" evidence="3">
    <location>
        <begin position="597"/>
        <end position="629"/>
    </location>
</feature>
<dbReference type="InterPro" id="IPR051165">
    <property type="entry name" value="Multifunctional_ANK_Repeat"/>
</dbReference>
<reference evidence="6" key="1">
    <citation type="submission" date="2021-07" db="EMBL/GenBank/DDBJ databases">
        <authorList>
            <person name="Branca A.L. A."/>
        </authorList>
    </citation>
    <scope>NUCLEOTIDE SEQUENCE</scope>
</reference>
<dbReference type="InterPro" id="IPR002110">
    <property type="entry name" value="Ankyrin_rpt"/>
</dbReference>
<evidence type="ECO:0000313" key="7">
    <source>
        <dbReference type="Proteomes" id="UP001152646"/>
    </source>
</evidence>
<feature type="repeat" description="ANK" evidence="3">
    <location>
        <begin position="1233"/>
        <end position="1265"/>
    </location>
</feature>
<keyword evidence="2 3" id="KW-0040">ANK repeat</keyword>
<feature type="compositionally biased region" description="Acidic residues" evidence="4">
    <location>
        <begin position="1390"/>
        <end position="1408"/>
    </location>
</feature>